<dbReference type="Pfam" id="PF10493">
    <property type="entry name" value="Rod_C"/>
    <property type="match status" value="1"/>
</dbReference>
<dbReference type="GO" id="GO:0031267">
    <property type="term" value="F:small GTPase binding"/>
    <property type="evidence" value="ECO:0007669"/>
    <property type="project" value="TreeGrafter"/>
</dbReference>
<evidence type="ECO:0000259" key="5">
    <source>
        <dbReference type="Pfam" id="PF24520"/>
    </source>
</evidence>
<protein>
    <submittedName>
        <fullName evidence="6">Kinetochore associated 1</fullName>
    </submittedName>
</protein>
<dbReference type="GO" id="GO:0007094">
    <property type="term" value="P:mitotic spindle assembly checkpoint signaling"/>
    <property type="evidence" value="ECO:0007669"/>
    <property type="project" value="TreeGrafter"/>
</dbReference>
<dbReference type="Pfam" id="PF24506">
    <property type="entry name" value="KNTC1_N"/>
    <property type="match status" value="2"/>
</dbReference>
<dbReference type="Proteomes" id="UP000694568">
    <property type="component" value="Unplaced"/>
</dbReference>
<dbReference type="InterPro" id="IPR052802">
    <property type="entry name" value="KNTC1"/>
</dbReference>
<reference evidence="6" key="1">
    <citation type="submission" date="2025-08" db="UniProtKB">
        <authorList>
            <consortium name="Ensembl"/>
        </authorList>
    </citation>
    <scope>IDENTIFICATION</scope>
</reference>
<feature type="domain" description="KNTC1 first ARM-repeats" evidence="5">
    <location>
        <begin position="208"/>
        <end position="437"/>
    </location>
</feature>
<dbReference type="PANTHER" id="PTHR15688:SF1">
    <property type="entry name" value="KINETOCHORE-ASSOCIATED PROTEIN 1"/>
    <property type="match status" value="1"/>
</dbReference>
<dbReference type="GO" id="GO:1903394">
    <property type="term" value="P:protein localization to kinetochore involved in kinetochore assembly"/>
    <property type="evidence" value="ECO:0007669"/>
    <property type="project" value="TreeGrafter"/>
</dbReference>
<sequence>MWSDVELLTNEDTNTVRFGSVSREENGSGLYQVDTLVKISTVQADPRLSSSSGSNWSIVVADKTVILFDQSYQTILLLLHFETDVDAIDVCLEGQFLMVCERNGNLHLIYVPHKRILLTKVYIWVALCVFFSRLQDALSLWDLHFLVMIHCWQDLAIHDFELTTECGSASMVAYVVSMFYHILSRGEPLSSVVVRCFTEALPENRLSRLLHKHMFEEAEQFAITFELDLELVYKVKLDFVLEQLASASVGGYGQDVWSELVEEAKTNLMKITDEQYVVEYCLKAPWPTFETAEKMLNHAATRYSSLQIQEALARLATFCSLHGLENFNGIAWIEFLNSTDNLLDILTHLREGDMKGAQLIWLRYEIATEFDESKLEAVLSAIPEDLPSQDLCPWFRTVFVSFVRRVLPTGQKILARWLEQRARNLELTEKGAWPQNGFDLAVLGLPSLWTWMKSVKVENLKSLVSNLRQLLDLHQKYNCRLSLSVFEKGSVRSVAFFMLDKVPAPELIAPTVERSILPYAEEHGLPFDELLLQYIKDLLERCSSQTTTLFTEWEAKAVAVLGCMTDTDLMVDAVLEIMQKAVVPWSNVVEKHVQQYLEMDGPKQELLKESYRLMEIRKLLRGYGIRNFNLSNSTQIMTLITYILKQDLPMSLEDSLTLAAAYKLPTSQINYLYLIQLIRQCKECLAVLKKLSPAEAECVIERLTSWARLQLEDKKCCKCSPEHPRVTPGFMSSADDTLKSMECENNLIMFKAIAHLQEDFDVFFTPSNYEDPNIRKQIQDHHMTAYENTRGRHSSKLKATTTPVVANDPDGKTKTISTEAGLRRLGRQLQRTEQELWSDLALRALGVGKVDKALKILRFLYEHHYNTSTGKVLFTAAKTLCQMLEADVPMVLPDDMDLPAVIHDLACQAITVCHSDLLLDCLELCKCTRIAMDVYHQCQLSDNYGFIDLTLETEKDPHSQWSFQDVFNEDCIVLDPVSVLPVQYEITNCLLPVSRDTKLYPLDCSCLSHCSFEDGSNYLRPLLGPLDNMLEMLQECSQLELTLRLLVNSYGSCLQHVTSNVMDVNSSILRFSIFLKITVSIFYGLQVFNWRVVDCDLAIGLCTLLSKAEVSKILWKVIDNTWQNYDKILVGNMIAVLLYFIEQEKFLSVITDAEWGIKLSKLEISIQPVFRQRPEMKSSLIPDLVKNRRITPDIILQYCSTFGLDTDGVINQYITTLLLLQEDEEGASDPGPGQEEVQPLCHADALERVLQIIPMLHNTSELTDSLCAAISKLSPYNYERIEVVLKIIQAADENVTTFSISQAMGLLQHLKSYKRVSPPSDVENTHLLENSLLPNFLSNSRLPFHLLLQTKHYWKIISPELCEETFPTLLLISKLMKVSLDKLYMSAANHVFEKKMKPLLLEQRKKGQGHGYSKETFKVAKAMMEYIHCIQSPEWAAATAHKITQELPPGTKSLKFCLALGDAWLKDPNLEVRETFLSKLKLQFQRSATENALITSQLNSPEHLKLTGLPARLIVALYEHSGVEQRYRDSGGQTYPDIHAVVQEIATINKVDLLKIRNMMLEKWICKTGPAVTKLLCLLRLFDALRVVYMLQSSPMDDAVCLLNPILSPLSTSGPRLTFCHRTRALLCLVRLADSATLEAKYYLKCYIFVSQLEALNIPYTVQSFLSSPKEGLVKGLWKNHSHEPQAVRLVADLCLEYQVYDPQLWNSLLQKLLGFNLISHLQKVLEAVVAVPALCPFLLNLDLIGIANRFAQFNLPSFALGTLLLIPCANKKAQQIQGFLSVCNPVAVLEQVEELMNTGELAGVPSQVRCNFLLFVPLKADL</sequence>
<proteinExistence type="predicted"/>
<gene>
    <name evidence="6" type="primary">kntc1</name>
</gene>
<dbReference type="InterPro" id="IPR019527">
    <property type="entry name" value="RZZ-complex_KNTC1/ROD_C"/>
</dbReference>
<dbReference type="PANTHER" id="PTHR15688">
    <property type="entry name" value="KINETOCHORE-ASSOCIATED PROTEIN 1"/>
    <property type="match status" value="1"/>
</dbReference>
<keyword evidence="7" id="KW-1185">Reference proteome</keyword>
<reference evidence="6" key="2">
    <citation type="submission" date="2025-09" db="UniProtKB">
        <authorList>
            <consortium name="Ensembl"/>
        </authorList>
    </citation>
    <scope>IDENTIFICATION</scope>
</reference>
<dbReference type="InterPro" id="IPR055405">
    <property type="entry name" value="ARM_KNTC1_3rd"/>
</dbReference>
<dbReference type="GeneTree" id="ENSGT00390000007883"/>
<dbReference type="GO" id="GO:1990423">
    <property type="term" value="C:RZZ complex"/>
    <property type="evidence" value="ECO:0007669"/>
    <property type="project" value="TreeGrafter"/>
</dbReference>
<feature type="domain" description="KNTC1 second ARM-repeats" evidence="4">
    <location>
        <begin position="529"/>
        <end position="691"/>
    </location>
</feature>
<dbReference type="Ensembl" id="ENSSLUT00000023847.1">
    <property type="protein sequence ID" value="ENSSLUP00000023091.1"/>
    <property type="gene ID" value="ENSSLUG00000010492.1"/>
</dbReference>
<evidence type="ECO:0000313" key="7">
    <source>
        <dbReference type="Proteomes" id="UP000694568"/>
    </source>
</evidence>
<dbReference type="GO" id="GO:0005737">
    <property type="term" value="C:cytoplasm"/>
    <property type="evidence" value="ECO:0007669"/>
    <property type="project" value="TreeGrafter"/>
</dbReference>
<dbReference type="InterPro" id="IPR055403">
    <property type="entry name" value="ARM_KNTC1_1st"/>
</dbReference>
<feature type="domain" description="KNTC1 N-terminal" evidence="2">
    <location>
        <begin position="135"/>
        <end position="170"/>
    </location>
</feature>
<dbReference type="Pfam" id="PF24520">
    <property type="entry name" value="ARM_KNTC1_1st"/>
    <property type="match status" value="1"/>
</dbReference>
<dbReference type="InterPro" id="IPR055402">
    <property type="entry name" value="KNTC1_N"/>
</dbReference>
<feature type="domain" description="KNTC1 third ARM-repeats" evidence="3">
    <location>
        <begin position="1086"/>
        <end position="1286"/>
    </location>
</feature>
<organism evidence="6 7">
    <name type="scientific">Sander lucioperca</name>
    <name type="common">Pike-perch</name>
    <name type="synonym">Perca lucioperca</name>
    <dbReference type="NCBI Taxonomy" id="283035"/>
    <lineage>
        <taxon>Eukaryota</taxon>
        <taxon>Metazoa</taxon>
        <taxon>Chordata</taxon>
        <taxon>Craniata</taxon>
        <taxon>Vertebrata</taxon>
        <taxon>Euteleostomi</taxon>
        <taxon>Actinopterygii</taxon>
        <taxon>Neopterygii</taxon>
        <taxon>Teleostei</taxon>
        <taxon>Neoteleostei</taxon>
        <taxon>Acanthomorphata</taxon>
        <taxon>Eupercaria</taxon>
        <taxon>Perciformes</taxon>
        <taxon>Percoidei</taxon>
        <taxon>Percidae</taxon>
        <taxon>Luciopercinae</taxon>
        <taxon>Sander</taxon>
    </lineage>
</organism>
<feature type="domain" description="KNTC1 N-terminal" evidence="2">
    <location>
        <begin position="22"/>
        <end position="121"/>
    </location>
</feature>
<evidence type="ECO:0000259" key="2">
    <source>
        <dbReference type="Pfam" id="PF24506"/>
    </source>
</evidence>
<dbReference type="Pfam" id="PF24515">
    <property type="entry name" value="ARM_KNTC1_3rd"/>
    <property type="match status" value="1"/>
</dbReference>
<dbReference type="InterPro" id="IPR055404">
    <property type="entry name" value="ARM_KNTC1_2nd"/>
</dbReference>
<name>A0A8C9YE23_SANLU</name>
<evidence type="ECO:0000259" key="1">
    <source>
        <dbReference type="Pfam" id="PF10493"/>
    </source>
</evidence>
<evidence type="ECO:0000259" key="3">
    <source>
        <dbReference type="Pfam" id="PF24515"/>
    </source>
</evidence>
<dbReference type="GO" id="GO:0005828">
    <property type="term" value="C:kinetochore microtubule"/>
    <property type="evidence" value="ECO:0007669"/>
    <property type="project" value="TreeGrafter"/>
</dbReference>
<dbReference type="Pfam" id="PF24516">
    <property type="entry name" value="ARM_KNTC1_2nd"/>
    <property type="match status" value="1"/>
</dbReference>
<accession>A0A8C9YE23</accession>
<evidence type="ECO:0000313" key="6">
    <source>
        <dbReference type="Ensembl" id="ENSSLUP00000023091.1"/>
    </source>
</evidence>
<dbReference type="GO" id="GO:0000070">
    <property type="term" value="P:mitotic sister chromatid segregation"/>
    <property type="evidence" value="ECO:0007669"/>
    <property type="project" value="TreeGrafter"/>
</dbReference>
<evidence type="ECO:0000259" key="4">
    <source>
        <dbReference type="Pfam" id="PF24516"/>
    </source>
</evidence>
<feature type="domain" description="RZZ complex subunit KNTC1/ROD C-terminal" evidence="1">
    <location>
        <begin position="1334"/>
        <end position="1735"/>
    </location>
</feature>